<reference evidence="1 2" key="1">
    <citation type="submission" date="2024-11" db="EMBL/GenBank/DDBJ databases">
        <authorList>
            <person name="Mikucki A.G."/>
            <person name="Kahler C.M."/>
        </authorList>
    </citation>
    <scope>NUCLEOTIDE SEQUENCE [LARGE SCALE GENOMIC DNA]</scope>
    <source>
        <strain evidence="1 2">EXNM717</strain>
    </source>
</reference>
<keyword evidence="2" id="KW-1185">Reference proteome</keyword>
<gene>
    <name evidence="1" type="ORF">ACI43T_07835</name>
</gene>
<dbReference type="Proteomes" id="UP001621964">
    <property type="component" value="Unassembled WGS sequence"/>
</dbReference>
<comment type="caution">
    <text evidence="1">The sequence shown here is derived from an EMBL/GenBank/DDBJ whole genome shotgun (WGS) entry which is preliminary data.</text>
</comment>
<protein>
    <submittedName>
        <fullName evidence="1">Uncharacterized protein</fullName>
    </submittedName>
</protein>
<accession>A0ABW8Q4B6</accession>
<evidence type="ECO:0000313" key="2">
    <source>
        <dbReference type="Proteomes" id="UP001621964"/>
    </source>
</evidence>
<name>A0ABW8Q4B6_9NEIS</name>
<organism evidence="1 2">
    <name type="scientific">Neisseria oralis</name>
    <dbReference type="NCBI Taxonomy" id="1107316"/>
    <lineage>
        <taxon>Bacteria</taxon>
        <taxon>Pseudomonadati</taxon>
        <taxon>Pseudomonadota</taxon>
        <taxon>Betaproteobacteria</taxon>
        <taxon>Neisseriales</taxon>
        <taxon>Neisseriaceae</taxon>
        <taxon>Neisseria</taxon>
    </lineage>
</organism>
<dbReference type="RefSeq" id="WP_405386339.1">
    <property type="nucleotide sequence ID" value="NZ_JBJGEB010000007.1"/>
</dbReference>
<sequence>MVVCLFAATRGLFSDGLNEVNGAVCAGMPVCAKIAAEVGVLLP</sequence>
<proteinExistence type="predicted"/>
<evidence type="ECO:0000313" key="1">
    <source>
        <dbReference type="EMBL" id="MFK7642405.1"/>
    </source>
</evidence>
<dbReference type="EMBL" id="JBJGEB010000007">
    <property type="protein sequence ID" value="MFK7642405.1"/>
    <property type="molecule type" value="Genomic_DNA"/>
</dbReference>